<reference evidence="2" key="1">
    <citation type="submission" date="2024-01" db="EMBL/GenBank/DDBJ databases">
        <title>GRCr8: a new rat reference genome assembly contstructed from accurate long reads and long range scaffolding.</title>
        <authorList>
            <person name="Doris P.A."/>
            <person name="Kalbfleisch T."/>
            <person name="Li K."/>
            <person name="Howe K."/>
            <person name="Wood J."/>
        </authorList>
    </citation>
    <scope>NUCLEOTIDE SEQUENCE [LARGE SCALE GENOMIC DNA]</scope>
    <source>
        <strain evidence="2">Brown Norway</strain>
    </source>
</reference>
<feature type="compositionally biased region" description="Basic and acidic residues" evidence="1">
    <location>
        <begin position="147"/>
        <end position="156"/>
    </location>
</feature>
<evidence type="ECO:0000256" key="1">
    <source>
        <dbReference type="SAM" id="MobiDB-lite"/>
    </source>
</evidence>
<evidence type="ECO:0000313" key="3">
    <source>
        <dbReference type="Proteomes" id="UP000002494"/>
    </source>
</evidence>
<accession>A0A8I6ARY4</accession>
<dbReference type="PANTHER" id="PTHR15581:SF0">
    <property type="entry name" value="CENTROMERE PROTEIN R"/>
    <property type="match status" value="1"/>
</dbReference>
<dbReference type="Ensembl" id="ENSRNOT00000103428.2">
    <property type="protein sequence ID" value="ENSRNOP00000094591.1"/>
    <property type="gene ID" value="ENSRNOG00000009116.7"/>
</dbReference>
<sequence>MGSGLRLPAPSFSCTRSGSFSRGDCFGGAAFGVTPHSVLTTRAFYTSAFVVSQLVLSSNGVPKCLISPSCIRCSWVKEYLWKWWMLNLVEDNTCPILIERVKRSLKLDDQFEENSFGPSKIMRKKSITAFSPTTGTYQLSPFSSPRTPKEQEHRDGPSNGTRKWSVLSSPARQDSTVKGSDGFMMLLSKIERSSEKTMEIMKNLSSLQALEGNRQLEDLLGVSLVPCSLKSEAKKTKELMTKVMKQKLFEKKNSRIPPKEHHPNSFEFLKAILN</sequence>
<reference evidence="2" key="3">
    <citation type="submission" date="2025-09" db="UniProtKB">
        <authorList>
            <consortium name="Ensembl"/>
        </authorList>
    </citation>
    <scope>IDENTIFICATION</scope>
    <source>
        <strain evidence="2">Brown Norway</strain>
    </source>
</reference>
<feature type="region of interest" description="Disordered" evidence="1">
    <location>
        <begin position="132"/>
        <end position="178"/>
    </location>
</feature>
<feature type="compositionally biased region" description="Polar residues" evidence="1">
    <location>
        <begin position="132"/>
        <end position="146"/>
    </location>
</feature>
<name>A0A8I6ARY4_RAT</name>
<protein>
    <submittedName>
        <fullName evidence="2">Integrin subunit beta 3 binding protein</fullName>
    </submittedName>
</protein>
<dbReference type="RefSeq" id="XP_038966200.1">
    <property type="nucleotide sequence ID" value="XM_039110272.2"/>
</dbReference>
<dbReference type="InterPro" id="IPR009601">
    <property type="entry name" value="CENP-R"/>
</dbReference>
<feature type="compositionally biased region" description="Polar residues" evidence="1">
    <location>
        <begin position="158"/>
        <end position="178"/>
    </location>
</feature>
<reference evidence="2" key="2">
    <citation type="submission" date="2025-08" db="UniProtKB">
        <authorList>
            <consortium name="Ensembl"/>
        </authorList>
    </citation>
    <scope>IDENTIFICATION</scope>
    <source>
        <strain evidence="2">Brown Norway</strain>
    </source>
</reference>
<organism evidence="2 3">
    <name type="scientific">Rattus norvegicus</name>
    <name type="common">Rat</name>
    <dbReference type="NCBI Taxonomy" id="10116"/>
    <lineage>
        <taxon>Eukaryota</taxon>
        <taxon>Metazoa</taxon>
        <taxon>Chordata</taxon>
        <taxon>Craniata</taxon>
        <taxon>Vertebrata</taxon>
        <taxon>Euteleostomi</taxon>
        <taxon>Mammalia</taxon>
        <taxon>Eutheria</taxon>
        <taxon>Euarchontoglires</taxon>
        <taxon>Glires</taxon>
        <taxon>Rodentia</taxon>
        <taxon>Myomorpha</taxon>
        <taxon>Muroidea</taxon>
        <taxon>Muridae</taxon>
        <taxon>Murinae</taxon>
        <taxon>Rattus</taxon>
    </lineage>
</organism>
<proteinExistence type="predicted"/>
<dbReference type="Proteomes" id="UP000002494">
    <property type="component" value="Chromosome 5"/>
</dbReference>
<dbReference type="GO" id="GO:0006355">
    <property type="term" value="P:regulation of DNA-templated transcription"/>
    <property type="evidence" value="ECO:0007669"/>
    <property type="project" value="InterPro"/>
</dbReference>
<dbReference type="Pfam" id="PF06729">
    <property type="entry name" value="CENP-R"/>
    <property type="match status" value="1"/>
</dbReference>
<dbReference type="AlphaFoldDB" id="A0A8I6ARY4"/>
<gene>
    <name evidence="2 4" type="primary">Itgb3bp</name>
</gene>
<dbReference type="GeneTree" id="ENSGT00390000004336"/>
<keyword evidence="3" id="KW-1185">Reference proteome</keyword>
<evidence type="ECO:0000313" key="4">
    <source>
        <dbReference type="RGD" id="1310044"/>
    </source>
</evidence>
<evidence type="ECO:0000313" key="2">
    <source>
        <dbReference type="Ensembl" id="ENSRNOP00000094591.1"/>
    </source>
</evidence>
<dbReference type="GeneID" id="362548"/>
<dbReference type="GO" id="GO:0034080">
    <property type="term" value="P:CENP-A containing chromatin assembly"/>
    <property type="evidence" value="ECO:0007669"/>
    <property type="project" value="InterPro"/>
</dbReference>
<dbReference type="RGD" id="1310044">
    <property type="gene designation" value="Itgb3bp"/>
</dbReference>
<dbReference type="CTD" id="23421"/>
<dbReference type="PANTHER" id="PTHR15581">
    <property type="entry name" value="CENTROMERE PROTEIN R"/>
    <property type="match status" value="1"/>
</dbReference>